<feature type="domain" description="Response regulatory" evidence="5">
    <location>
        <begin position="1"/>
        <end position="127"/>
    </location>
</feature>
<dbReference type="InterPro" id="IPR001789">
    <property type="entry name" value="Sig_transdc_resp-reg_receiver"/>
</dbReference>
<dbReference type="Gene3D" id="3.40.50.2300">
    <property type="match status" value="1"/>
</dbReference>
<gene>
    <name evidence="6" type="ORF">F8388_014067</name>
</gene>
<evidence type="ECO:0000256" key="3">
    <source>
        <dbReference type="ARBA" id="ARBA00022553"/>
    </source>
</evidence>
<dbReference type="PANTHER" id="PTHR43719:SF75">
    <property type="entry name" value="HISTIDINE KINASE CKI1"/>
    <property type="match status" value="1"/>
</dbReference>
<name>A0A7J6GL20_CANSA</name>
<dbReference type="Pfam" id="PF00072">
    <property type="entry name" value="Response_reg"/>
    <property type="match status" value="1"/>
</dbReference>
<evidence type="ECO:0000256" key="2">
    <source>
        <dbReference type="ARBA" id="ARBA00012438"/>
    </source>
</evidence>
<protein>
    <recommendedName>
        <fullName evidence="2">histidine kinase</fullName>
        <ecNumber evidence="2">2.7.13.3</ecNumber>
    </recommendedName>
</protein>
<feature type="modified residue" description="4-aspartylphosphate" evidence="4">
    <location>
        <position position="57"/>
    </location>
</feature>
<organism evidence="6 7">
    <name type="scientific">Cannabis sativa</name>
    <name type="common">Hemp</name>
    <name type="synonym">Marijuana</name>
    <dbReference type="NCBI Taxonomy" id="3483"/>
    <lineage>
        <taxon>Eukaryota</taxon>
        <taxon>Viridiplantae</taxon>
        <taxon>Streptophyta</taxon>
        <taxon>Embryophyta</taxon>
        <taxon>Tracheophyta</taxon>
        <taxon>Spermatophyta</taxon>
        <taxon>Magnoliopsida</taxon>
        <taxon>eudicotyledons</taxon>
        <taxon>Gunneridae</taxon>
        <taxon>Pentapetalae</taxon>
        <taxon>rosids</taxon>
        <taxon>fabids</taxon>
        <taxon>Rosales</taxon>
        <taxon>Cannabaceae</taxon>
        <taxon>Cannabis</taxon>
    </lineage>
</organism>
<evidence type="ECO:0000313" key="6">
    <source>
        <dbReference type="EMBL" id="KAF4383567.1"/>
    </source>
</evidence>
<feature type="non-terminal residue" evidence="6">
    <location>
        <position position="130"/>
    </location>
</feature>
<evidence type="ECO:0000313" key="7">
    <source>
        <dbReference type="Proteomes" id="UP000525078"/>
    </source>
</evidence>
<keyword evidence="3 4" id="KW-0597">Phosphoprotein</keyword>
<dbReference type="SMART" id="SM00448">
    <property type="entry name" value="REC"/>
    <property type="match status" value="1"/>
</dbReference>
<dbReference type="GO" id="GO:0000160">
    <property type="term" value="P:phosphorelay signal transduction system"/>
    <property type="evidence" value="ECO:0007669"/>
    <property type="project" value="InterPro"/>
</dbReference>
<dbReference type="AlphaFoldDB" id="A0A7J6GL20"/>
<dbReference type="EC" id="2.7.13.3" evidence="2"/>
<comment type="catalytic activity">
    <reaction evidence="1">
        <text>ATP + protein L-histidine = ADP + protein N-phospho-L-histidine.</text>
        <dbReference type="EC" id="2.7.13.3"/>
    </reaction>
</comment>
<dbReference type="SUPFAM" id="SSF52172">
    <property type="entry name" value="CheY-like"/>
    <property type="match status" value="1"/>
</dbReference>
<dbReference type="CDD" id="cd17546">
    <property type="entry name" value="REC_hyHK_CKI1_RcsC-like"/>
    <property type="match status" value="1"/>
</dbReference>
<comment type="caution">
    <text evidence="6">The sequence shown here is derived from an EMBL/GenBank/DDBJ whole genome shotgun (WGS) entry which is preliminary data.</text>
</comment>
<evidence type="ECO:0000256" key="4">
    <source>
        <dbReference type="PROSITE-ProRule" id="PRU00169"/>
    </source>
</evidence>
<sequence length="130" mass="14405">DNLLARELASRIVKQQGATTDLCSNGKEAFQLVSKELANQMKHGESMTLPYYCILMDCEMSVMNGYEATKEIRKEEKLYGVHIPIFGLTAHTAGSEETDKTTEAGMDACLSKPLKQNDLFKAIRSINASK</sequence>
<dbReference type="Proteomes" id="UP000525078">
    <property type="component" value="Unassembled WGS sequence"/>
</dbReference>
<dbReference type="InterPro" id="IPR011006">
    <property type="entry name" value="CheY-like_superfamily"/>
</dbReference>
<dbReference type="InterPro" id="IPR050956">
    <property type="entry name" value="2C_system_His_kinase"/>
</dbReference>
<evidence type="ECO:0000256" key="1">
    <source>
        <dbReference type="ARBA" id="ARBA00000085"/>
    </source>
</evidence>
<dbReference type="PANTHER" id="PTHR43719">
    <property type="entry name" value="TWO-COMPONENT HISTIDINE KINASE"/>
    <property type="match status" value="1"/>
</dbReference>
<dbReference type="PROSITE" id="PS50110">
    <property type="entry name" value="RESPONSE_REGULATORY"/>
    <property type="match status" value="1"/>
</dbReference>
<reference evidence="6 7" key="1">
    <citation type="journal article" date="2020" name="bioRxiv">
        <title>Sequence and annotation of 42 cannabis genomes reveals extensive copy number variation in cannabinoid synthesis and pathogen resistance genes.</title>
        <authorList>
            <person name="Mckernan K.J."/>
            <person name="Helbert Y."/>
            <person name="Kane L.T."/>
            <person name="Ebling H."/>
            <person name="Zhang L."/>
            <person name="Liu B."/>
            <person name="Eaton Z."/>
            <person name="Mclaughlin S."/>
            <person name="Kingan S."/>
            <person name="Baybayan P."/>
            <person name="Concepcion G."/>
            <person name="Jordan M."/>
            <person name="Riva A."/>
            <person name="Barbazuk W."/>
            <person name="Harkins T."/>
        </authorList>
    </citation>
    <scope>NUCLEOTIDE SEQUENCE [LARGE SCALE GENOMIC DNA]</scope>
    <source>
        <strain evidence="7">cv. Jamaican Lion 4</strain>
        <tissue evidence="6">Leaf</tissue>
    </source>
</reference>
<accession>A0A7J6GL20</accession>
<dbReference type="GO" id="GO:0004673">
    <property type="term" value="F:protein histidine kinase activity"/>
    <property type="evidence" value="ECO:0007669"/>
    <property type="project" value="UniProtKB-EC"/>
</dbReference>
<proteinExistence type="predicted"/>
<evidence type="ECO:0000259" key="5">
    <source>
        <dbReference type="PROSITE" id="PS50110"/>
    </source>
</evidence>
<dbReference type="EMBL" id="JAATIP010000052">
    <property type="protein sequence ID" value="KAF4383567.1"/>
    <property type="molecule type" value="Genomic_DNA"/>
</dbReference>